<keyword evidence="1" id="KW-0614">Plasmid</keyword>
<dbReference type="AlphaFoldDB" id="A0A1L5JRN3"/>
<protein>
    <submittedName>
        <fullName evidence="1">Uncharacterized protein</fullName>
    </submittedName>
</protein>
<accession>A0A1L5JRN3</accession>
<evidence type="ECO:0000313" key="1">
    <source>
        <dbReference type="EMBL" id="APO18126.1"/>
    </source>
</evidence>
<proteinExistence type="predicted"/>
<dbReference type="EMBL" id="KU043116">
    <property type="protein sequence ID" value="APO18126.1"/>
    <property type="molecule type" value="Genomic_DNA"/>
</dbReference>
<geneLocation type="plasmid" evidence="1">
    <name>pECY56</name>
</geneLocation>
<name>A0A1L5JRN3_ECOLX</name>
<organism evidence="1">
    <name type="scientific">Escherichia coli</name>
    <dbReference type="NCBI Taxonomy" id="562"/>
    <lineage>
        <taxon>Bacteria</taxon>
        <taxon>Pseudomonadati</taxon>
        <taxon>Pseudomonadota</taxon>
        <taxon>Gammaproteobacteria</taxon>
        <taxon>Enterobacterales</taxon>
        <taxon>Enterobacteriaceae</taxon>
        <taxon>Escherichia</taxon>
    </lineage>
</organism>
<sequence length="39" mass="4516">MKADQRAAAKDPRIRNLGFSDLRAEDEEFSSRLVKFYLA</sequence>
<reference evidence="1" key="1">
    <citation type="submission" date="2015-11" db="EMBL/GenBank/DDBJ databases">
        <title>Similar Genetic Structure of blaNDM-1 Plasmids in Acinetobacter spp. Spreading around China.</title>
        <authorList>
            <person name="Yu Y."/>
            <person name="Fu Y."/>
            <person name="Yang Y."/>
        </authorList>
    </citation>
    <scope>NUCLEOTIDE SEQUENCE</scope>
    <source>
        <strain evidence="1">Y5</strain>
        <plasmid evidence="1">pECY56</plasmid>
    </source>
</reference>
<gene>
    <name evidence="1" type="ORF">ATO45_2P0590</name>
</gene>